<protein>
    <submittedName>
        <fullName evidence="3">Alcohol dehydrogenase superfamily, zinc-containing</fullName>
    </submittedName>
</protein>
<feature type="domain" description="Alcohol dehydrogenase-like N-terminal" evidence="2">
    <location>
        <begin position="45"/>
        <end position="105"/>
    </location>
</feature>
<name>A6F595_9GAMM</name>
<dbReference type="AlphaFoldDB" id="A6F595"/>
<organism evidence="3 4">
    <name type="scientific">Marinobacter algicola DG893</name>
    <dbReference type="NCBI Taxonomy" id="443152"/>
    <lineage>
        <taxon>Bacteria</taxon>
        <taxon>Pseudomonadati</taxon>
        <taxon>Pseudomonadota</taxon>
        <taxon>Gammaproteobacteria</taxon>
        <taxon>Pseudomonadales</taxon>
        <taxon>Marinobacteraceae</taxon>
        <taxon>Marinobacter</taxon>
    </lineage>
</organism>
<evidence type="ECO:0000256" key="1">
    <source>
        <dbReference type="ARBA" id="ARBA00022857"/>
    </source>
</evidence>
<sequence length="125" mass="13055">HPLNIQIVRLLMTALNGQMRALILDSYEEGTVFRDALINLPSPSAGQVQVKIFASGVNPIDYKIRRGIAPYAMPELPAVLGTDLAGEIVAIGDGVTDFAVGDAVYGLTGGVRGLQGSSVACCLIS</sequence>
<gene>
    <name evidence="3" type="ORF">MDG893_17052</name>
</gene>
<evidence type="ECO:0000313" key="4">
    <source>
        <dbReference type="Proteomes" id="UP000005856"/>
    </source>
</evidence>
<dbReference type="Pfam" id="PF08240">
    <property type="entry name" value="ADH_N"/>
    <property type="match status" value="1"/>
</dbReference>
<dbReference type="PANTHER" id="PTHR44154">
    <property type="entry name" value="QUINONE OXIDOREDUCTASE"/>
    <property type="match status" value="1"/>
</dbReference>
<dbReference type="PANTHER" id="PTHR44154:SF1">
    <property type="entry name" value="QUINONE OXIDOREDUCTASE"/>
    <property type="match status" value="1"/>
</dbReference>
<evidence type="ECO:0000259" key="2">
    <source>
        <dbReference type="Pfam" id="PF08240"/>
    </source>
</evidence>
<keyword evidence="4" id="KW-1185">Reference proteome</keyword>
<dbReference type="InterPro" id="IPR013154">
    <property type="entry name" value="ADH-like_N"/>
</dbReference>
<accession>A6F595</accession>
<dbReference type="Proteomes" id="UP000005856">
    <property type="component" value="Unassembled WGS sequence"/>
</dbReference>
<dbReference type="Gene3D" id="3.90.180.10">
    <property type="entry name" value="Medium-chain alcohol dehydrogenases, catalytic domain"/>
    <property type="match status" value="1"/>
</dbReference>
<dbReference type="InterPro" id="IPR011032">
    <property type="entry name" value="GroES-like_sf"/>
</dbReference>
<proteinExistence type="predicted"/>
<feature type="non-terminal residue" evidence="3">
    <location>
        <position position="1"/>
    </location>
</feature>
<reference evidence="3 4" key="1">
    <citation type="submission" date="2007-06" db="EMBL/GenBank/DDBJ databases">
        <authorList>
            <person name="Green D."/>
            <person name="Ferriera S."/>
            <person name="Johnson J."/>
            <person name="Kravitz S."/>
            <person name="Beeson K."/>
            <person name="Sutton G."/>
            <person name="Rogers Y.-H."/>
            <person name="Friedman R."/>
            <person name="Frazier M."/>
            <person name="Venter J.C."/>
        </authorList>
    </citation>
    <scope>NUCLEOTIDE SEQUENCE [LARGE SCALE GENOMIC DNA]</scope>
    <source>
        <strain evidence="3 4">DG893</strain>
    </source>
</reference>
<comment type="caution">
    <text evidence="3">The sequence shown here is derived from an EMBL/GenBank/DDBJ whole genome shotgun (WGS) entry which is preliminary data.</text>
</comment>
<dbReference type="eggNOG" id="COG0604">
    <property type="taxonomic scope" value="Bacteria"/>
</dbReference>
<dbReference type="STRING" id="443152.MDG893_17052"/>
<dbReference type="EMBL" id="ABCP01000055">
    <property type="protein sequence ID" value="EDM46055.1"/>
    <property type="molecule type" value="Genomic_DNA"/>
</dbReference>
<dbReference type="InterPro" id="IPR051603">
    <property type="entry name" value="Zinc-ADH_QOR/CCCR"/>
</dbReference>
<dbReference type="SUPFAM" id="SSF50129">
    <property type="entry name" value="GroES-like"/>
    <property type="match status" value="1"/>
</dbReference>
<evidence type="ECO:0000313" key="3">
    <source>
        <dbReference type="EMBL" id="EDM46055.1"/>
    </source>
</evidence>
<keyword evidence="1" id="KW-0521">NADP</keyword>